<evidence type="ECO:0000313" key="2">
    <source>
        <dbReference type="Proteomes" id="UP000184364"/>
    </source>
</evidence>
<dbReference type="Pfam" id="PF11185">
    <property type="entry name" value="DUF2971"/>
    <property type="match status" value="1"/>
</dbReference>
<reference evidence="2" key="1">
    <citation type="submission" date="2016-11" db="EMBL/GenBank/DDBJ databases">
        <authorList>
            <person name="Varghese N."/>
            <person name="Submissions S."/>
        </authorList>
    </citation>
    <scope>NUCLEOTIDE SEQUENCE [LARGE SCALE GENOMIC DNA]</scope>
    <source>
        <strain evidence="2">DSM 26899</strain>
    </source>
</reference>
<protein>
    <recommendedName>
        <fullName evidence="3">DUF2971 domain-containing protein</fullName>
    </recommendedName>
</protein>
<name>A0A1M6VQW9_9FLAO</name>
<dbReference type="EMBL" id="FRAV01000008">
    <property type="protein sequence ID" value="SHK83957.1"/>
    <property type="molecule type" value="Genomic_DNA"/>
</dbReference>
<dbReference type="InterPro" id="IPR021352">
    <property type="entry name" value="DUF2971"/>
</dbReference>
<evidence type="ECO:0008006" key="3">
    <source>
        <dbReference type="Google" id="ProtNLM"/>
    </source>
</evidence>
<evidence type="ECO:0000313" key="1">
    <source>
        <dbReference type="EMBL" id="SHK83957.1"/>
    </source>
</evidence>
<dbReference type="STRING" id="1302687.SAMN05444267_1008117"/>
<dbReference type="AlphaFoldDB" id="A0A1M6VQW9"/>
<sequence length="259" mass="30471">MFTISKDKIQLVEQMINQGSLPKYLYKYYALNENTEKVINENSIWFGSAKDFNDPFDCQLVCLSNYEENDILKFVNSNGTTSTERKIILDQIKRNPTSFNKTVQDKVSDSSNKTGITCFTTTNLNILMWSHYTNKHQGICLKFDLLRSLETFTVPIKVLYKADYPKFNYLKNQEDLLEFMFQTKSEHWSYEEEYRVIKPKTGTYDFDKKSLVEITFGANCKDEDVKKYIDLLKINNYKPNITYAIIGKNKFELLLKNKR</sequence>
<proteinExistence type="predicted"/>
<dbReference type="OrthoDB" id="190848at2"/>
<organism evidence="1 2">
    <name type="scientific">Chryseobacterium polytrichastri</name>
    <dbReference type="NCBI Taxonomy" id="1302687"/>
    <lineage>
        <taxon>Bacteria</taxon>
        <taxon>Pseudomonadati</taxon>
        <taxon>Bacteroidota</taxon>
        <taxon>Flavobacteriia</taxon>
        <taxon>Flavobacteriales</taxon>
        <taxon>Weeksellaceae</taxon>
        <taxon>Chryseobacterium group</taxon>
        <taxon>Chryseobacterium</taxon>
    </lineage>
</organism>
<dbReference type="Proteomes" id="UP000184364">
    <property type="component" value="Unassembled WGS sequence"/>
</dbReference>
<accession>A0A1M6VQW9</accession>
<keyword evidence="2" id="KW-1185">Reference proteome</keyword>
<gene>
    <name evidence="1" type="ORF">SAMN05444267_1008117</name>
</gene>
<dbReference type="RefSeq" id="WP_083547094.1">
    <property type="nucleotide sequence ID" value="NZ_FRAV01000008.1"/>
</dbReference>